<feature type="compositionally biased region" description="Polar residues" evidence="1">
    <location>
        <begin position="247"/>
        <end position="261"/>
    </location>
</feature>
<dbReference type="EMBL" id="OZ034820">
    <property type="protein sequence ID" value="CAL1402569.1"/>
    <property type="molecule type" value="Genomic_DNA"/>
</dbReference>
<name>A0AAV2FW15_9ROSI</name>
<reference evidence="3 4" key="1">
    <citation type="submission" date="2024-04" db="EMBL/GenBank/DDBJ databases">
        <authorList>
            <person name="Fracassetti M."/>
        </authorList>
    </citation>
    <scope>NUCLEOTIDE SEQUENCE [LARGE SCALE GENOMIC DNA]</scope>
</reference>
<keyword evidence="4" id="KW-1185">Reference proteome</keyword>
<gene>
    <name evidence="3" type="ORF">LTRI10_LOCUS42558</name>
</gene>
<feature type="compositionally biased region" description="Polar residues" evidence="1">
    <location>
        <begin position="58"/>
        <end position="68"/>
    </location>
</feature>
<protein>
    <submittedName>
        <fullName evidence="3">Uncharacterized protein</fullName>
    </submittedName>
</protein>
<evidence type="ECO:0000313" key="4">
    <source>
        <dbReference type="Proteomes" id="UP001497516"/>
    </source>
</evidence>
<evidence type="ECO:0000313" key="3">
    <source>
        <dbReference type="EMBL" id="CAL1402569.1"/>
    </source>
</evidence>
<feature type="region of interest" description="Disordered" evidence="1">
    <location>
        <begin position="196"/>
        <end position="215"/>
    </location>
</feature>
<keyword evidence="2" id="KW-1133">Transmembrane helix</keyword>
<keyword evidence="2" id="KW-0472">Membrane</keyword>
<evidence type="ECO:0000256" key="2">
    <source>
        <dbReference type="SAM" id="Phobius"/>
    </source>
</evidence>
<accession>A0AAV2FW15</accession>
<feature type="transmembrane region" description="Helical" evidence="2">
    <location>
        <begin position="12"/>
        <end position="36"/>
    </location>
</feature>
<dbReference type="Proteomes" id="UP001497516">
    <property type="component" value="Chromosome 7"/>
</dbReference>
<proteinExistence type="predicted"/>
<evidence type="ECO:0000256" key="1">
    <source>
        <dbReference type="SAM" id="MobiDB-lite"/>
    </source>
</evidence>
<feature type="region of interest" description="Disordered" evidence="1">
    <location>
        <begin position="58"/>
        <end position="88"/>
    </location>
</feature>
<feature type="region of interest" description="Disordered" evidence="1">
    <location>
        <begin position="220"/>
        <end position="261"/>
    </location>
</feature>
<keyword evidence="2" id="KW-0812">Transmembrane</keyword>
<organism evidence="3 4">
    <name type="scientific">Linum trigynum</name>
    <dbReference type="NCBI Taxonomy" id="586398"/>
    <lineage>
        <taxon>Eukaryota</taxon>
        <taxon>Viridiplantae</taxon>
        <taxon>Streptophyta</taxon>
        <taxon>Embryophyta</taxon>
        <taxon>Tracheophyta</taxon>
        <taxon>Spermatophyta</taxon>
        <taxon>Magnoliopsida</taxon>
        <taxon>eudicotyledons</taxon>
        <taxon>Gunneridae</taxon>
        <taxon>Pentapetalae</taxon>
        <taxon>rosids</taxon>
        <taxon>fabids</taxon>
        <taxon>Malpighiales</taxon>
        <taxon>Linaceae</taxon>
        <taxon>Linum</taxon>
    </lineage>
</organism>
<sequence>MDRGALSSLLKLVWSTIWFLLATAGGSIARLVGLALEVALTNQGLQYLRWIGHLLSTQGHDQQPNPRATNCDAHHRQRKNEAQASRMRTGNWTEKCDRDHGLVKRRRSLVMDPLQTSHKNKRARRCKLPGWRFRLPSPGEIEGMAWEVPTLNSRSHTEKENVIEYPDQNELRSQDGARSIGMQAWRFKLPSSLEIDGDEGTDRVSCDKPGTATTPAVQNETAASGFRSRNGAKPGALRDGGILKVGSTGSRPVSSSWPGLC</sequence>
<dbReference type="AlphaFoldDB" id="A0AAV2FW15"/>